<sequence>MKLLSVLLPIALVSAVSAFENTVPCLAWSPKSFTSVSGGSHDQYVVLQKDAIDKILSPFGSELCQTKVIAIVDQPKIHSSDFSHYSESMQAIKAARLQKHSSDAATRIQHQYIDSHVDIDKMVGKITQRCESTLAVVDSHGKIAENRLEDNTKYIQCLLKHTSTNTFTDVSNGVVYSQEGNTVALLELPEALSESLIGKHIIDALVEDLITTIKQSVGDDYIVIFTSSSAKVPMHSKRSTFEKRAPSNQNAPIFQKYQLFNTGIFMAIAVSALFIGILIVGVSWLGSIQTPMKFEGKTKRS</sequence>
<evidence type="ECO:0000256" key="8">
    <source>
        <dbReference type="ARBA" id="ARBA00023136"/>
    </source>
</evidence>
<dbReference type="AlphaFoldDB" id="A0A8H7Q1E1"/>
<evidence type="ECO:0000256" key="5">
    <source>
        <dbReference type="ARBA" id="ARBA00022729"/>
    </source>
</evidence>
<comment type="subcellular location">
    <subcellularLocation>
        <location evidence="1">Endoplasmic reticulum membrane</location>
        <topology evidence="1">Single-pass membrane protein</topology>
    </subcellularLocation>
</comment>
<accession>A0A8H7Q1E1</accession>
<evidence type="ECO:0000256" key="4">
    <source>
        <dbReference type="ARBA" id="ARBA00022692"/>
    </source>
</evidence>
<keyword evidence="14" id="KW-1185">Reference proteome</keyword>
<organism evidence="13 14">
    <name type="scientific">Mortierella isabellina</name>
    <name type="common">Filamentous fungus</name>
    <name type="synonym">Umbelopsis isabellina</name>
    <dbReference type="NCBI Taxonomy" id="91625"/>
    <lineage>
        <taxon>Eukaryota</taxon>
        <taxon>Fungi</taxon>
        <taxon>Fungi incertae sedis</taxon>
        <taxon>Mucoromycota</taxon>
        <taxon>Mucoromycotina</taxon>
        <taxon>Umbelopsidomycetes</taxon>
        <taxon>Umbelopsidales</taxon>
        <taxon>Umbelopsidaceae</taxon>
        <taxon>Umbelopsis</taxon>
    </lineage>
</organism>
<dbReference type="GO" id="GO:0071555">
    <property type="term" value="P:cell wall organization"/>
    <property type="evidence" value="ECO:0007669"/>
    <property type="project" value="UniProtKB-KW"/>
</dbReference>
<dbReference type="PANTHER" id="PTHR28285">
    <property type="entry name" value="PROTEIN BIG1"/>
    <property type="match status" value="1"/>
</dbReference>
<dbReference type="OrthoDB" id="10029326at2759"/>
<dbReference type="EMBL" id="JAEPQZ010000003">
    <property type="protein sequence ID" value="KAG2183583.1"/>
    <property type="molecule type" value="Genomic_DNA"/>
</dbReference>
<dbReference type="Proteomes" id="UP000654370">
    <property type="component" value="Unassembled WGS sequence"/>
</dbReference>
<dbReference type="GO" id="GO:0005789">
    <property type="term" value="C:endoplasmic reticulum membrane"/>
    <property type="evidence" value="ECO:0007669"/>
    <property type="project" value="UniProtKB-SubCell"/>
</dbReference>
<dbReference type="InterPro" id="IPR037654">
    <property type="entry name" value="Big1"/>
</dbReference>
<evidence type="ECO:0000256" key="6">
    <source>
        <dbReference type="ARBA" id="ARBA00022824"/>
    </source>
</evidence>
<proteinExistence type="inferred from homology"/>
<evidence type="ECO:0000256" key="1">
    <source>
        <dbReference type="ARBA" id="ARBA00004389"/>
    </source>
</evidence>
<dbReference type="Pfam" id="PF20520">
    <property type="entry name" value="Ac45-VOA1_TM"/>
    <property type="match status" value="1"/>
</dbReference>
<evidence type="ECO:0000313" key="14">
    <source>
        <dbReference type="Proteomes" id="UP000654370"/>
    </source>
</evidence>
<name>A0A8H7Q1E1_MORIS</name>
<protein>
    <recommendedName>
        <fullName evidence="3">Protein BIG1</fullName>
    </recommendedName>
</protein>
<evidence type="ECO:0000256" key="3">
    <source>
        <dbReference type="ARBA" id="ARBA00022089"/>
    </source>
</evidence>
<keyword evidence="7 10" id="KW-1133">Transmembrane helix</keyword>
<keyword evidence="4 10" id="KW-0812">Transmembrane</keyword>
<dbReference type="GO" id="GO:0006078">
    <property type="term" value="P:(1-&gt;6)-beta-D-glucan biosynthetic process"/>
    <property type="evidence" value="ECO:0007669"/>
    <property type="project" value="TreeGrafter"/>
</dbReference>
<evidence type="ECO:0000256" key="11">
    <source>
        <dbReference type="SAM" id="SignalP"/>
    </source>
</evidence>
<keyword evidence="5 11" id="KW-0732">Signal</keyword>
<keyword evidence="6" id="KW-0256">Endoplasmic reticulum</keyword>
<feature type="transmembrane region" description="Helical" evidence="10">
    <location>
        <begin position="264"/>
        <end position="285"/>
    </location>
</feature>
<feature type="signal peptide" evidence="11">
    <location>
        <begin position="1"/>
        <end position="18"/>
    </location>
</feature>
<evidence type="ECO:0000313" key="13">
    <source>
        <dbReference type="EMBL" id="KAG2183583.1"/>
    </source>
</evidence>
<feature type="domain" description="V-type proton ATPase subunit S1/VOA1 transmembrane" evidence="12">
    <location>
        <begin position="258"/>
        <end position="295"/>
    </location>
</feature>
<comment type="caution">
    <text evidence="13">The sequence shown here is derived from an EMBL/GenBank/DDBJ whole genome shotgun (WGS) entry which is preliminary data.</text>
</comment>
<evidence type="ECO:0000256" key="9">
    <source>
        <dbReference type="ARBA" id="ARBA00023316"/>
    </source>
</evidence>
<feature type="chain" id="PRO_5034060603" description="Protein BIG1" evidence="11">
    <location>
        <begin position="19"/>
        <end position="301"/>
    </location>
</feature>
<dbReference type="InterPro" id="IPR046756">
    <property type="entry name" value="VAS1/VOA1_TM"/>
</dbReference>
<gene>
    <name evidence="13" type="ORF">INT43_006589</name>
</gene>
<keyword evidence="9" id="KW-0961">Cell wall biogenesis/degradation</keyword>
<reference evidence="13" key="1">
    <citation type="submission" date="2020-12" db="EMBL/GenBank/DDBJ databases">
        <title>Metabolic potential, ecology and presence of endohyphal bacteria is reflected in genomic diversity of Mucoromycotina.</title>
        <authorList>
            <person name="Muszewska A."/>
            <person name="Okrasinska A."/>
            <person name="Steczkiewicz K."/>
            <person name="Drgas O."/>
            <person name="Orlowska M."/>
            <person name="Perlinska-Lenart U."/>
            <person name="Aleksandrzak-Piekarczyk T."/>
            <person name="Szatraj K."/>
            <person name="Zielenkiewicz U."/>
            <person name="Pilsyk S."/>
            <person name="Malc E."/>
            <person name="Mieczkowski P."/>
            <person name="Kruszewska J.S."/>
            <person name="Biernat P."/>
            <person name="Pawlowska J."/>
        </authorList>
    </citation>
    <scope>NUCLEOTIDE SEQUENCE</scope>
    <source>
        <strain evidence="13">WA0000067209</strain>
    </source>
</reference>
<dbReference type="PANTHER" id="PTHR28285:SF1">
    <property type="entry name" value="PROTEIN BIG1"/>
    <property type="match status" value="1"/>
</dbReference>
<keyword evidence="8 10" id="KW-0472">Membrane</keyword>
<dbReference type="GO" id="GO:0009272">
    <property type="term" value="P:fungal-type cell wall biogenesis"/>
    <property type="evidence" value="ECO:0007669"/>
    <property type="project" value="TreeGrafter"/>
</dbReference>
<evidence type="ECO:0000256" key="2">
    <source>
        <dbReference type="ARBA" id="ARBA00008203"/>
    </source>
</evidence>
<evidence type="ECO:0000256" key="7">
    <source>
        <dbReference type="ARBA" id="ARBA00022989"/>
    </source>
</evidence>
<comment type="similarity">
    <text evidence="2">Belongs to the BIG1 family.</text>
</comment>
<evidence type="ECO:0000259" key="12">
    <source>
        <dbReference type="Pfam" id="PF20520"/>
    </source>
</evidence>
<evidence type="ECO:0000256" key="10">
    <source>
        <dbReference type="SAM" id="Phobius"/>
    </source>
</evidence>